<dbReference type="Pfam" id="PF00067">
    <property type="entry name" value="p450"/>
    <property type="match status" value="1"/>
</dbReference>
<evidence type="ECO:0000313" key="3">
    <source>
        <dbReference type="EMBL" id="MEO3693075.1"/>
    </source>
</evidence>
<dbReference type="PRINTS" id="PR00385">
    <property type="entry name" value="P450"/>
</dbReference>
<protein>
    <submittedName>
        <fullName evidence="3">Cytochrome P450</fullName>
    </submittedName>
</protein>
<dbReference type="InterPro" id="IPR002397">
    <property type="entry name" value="Cyt_P450_B"/>
</dbReference>
<dbReference type="PANTHER" id="PTHR46696">
    <property type="entry name" value="P450, PUTATIVE (EUROFUNG)-RELATED"/>
    <property type="match status" value="1"/>
</dbReference>
<keyword evidence="4" id="KW-1185">Reference proteome</keyword>
<comment type="similarity">
    <text evidence="1 2">Belongs to the cytochrome P450 family.</text>
</comment>
<keyword evidence="2" id="KW-0503">Monooxygenase</keyword>
<reference evidence="3 4" key="1">
    <citation type="submission" date="2024-05" db="EMBL/GenBank/DDBJ databases">
        <title>Roseateles sp. DJS-2-20 16S ribosomal RNA gene Genome sequencing and assembly.</title>
        <authorList>
            <person name="Woo H."/>
        </authorList>
    </citation>
    <scope>NUCLEOTIDE SEQUENCE [LARGE SCALE GENOMIC DNA]</scope>
    <source>
        <strain evidence="3 4">DJS-2-20</strain>
    </source>
</reference>
<comment type="caution">
    <text evidence="3">The sequence shown here is derived from an EMBL/GenBank/DDBJ whole genome shotgun (WGS) entry which is preliminary data.</text>
</comment>
<sequence>MSQERFDHYARMRANAPVHFNPQLQLWEVYRYADIQTVLGDPHTFSSDASVLQTMATMDPPRHTQLRRLVARAFSAKLIADLEPRIVHIVDGLLERARRSGALDVVNDLAFPLPVTVIAELLGLPVEDQLKFKAWSIPAIKAAEAELHGMPVPPEHLAAVAELEAYLLQMANARKTEPRADLVSGLVHAEIEGQRLTDEEIVSTCRLLLIAGFETSANLIGNTLHLLLLHPEVLARVREEPAQIEAVIEEALRLHTPFQFLARKTLREVELAGQQIPQGQLVLLMLGSGNRDETAFERADQFDPWRPPVRHLSFGHGIHYCLGAGLGRMEARIAVTRLLAQFQGLRLNEASPPVPLQSVVLFGLQQLPVQWDGTLAKAA</sequence>
<dbReference type="EMBL" id="JBDPZD010000005">
    <property type="protein sequence ID" value="MEO3693075.1"/>
    <property type="molecule type" value="Genomic_DNA"/>
</dbReference>
<evidence type="ECO:0000313" key="4">
    <source>
        <dbReference type="Proteomes" id="UP001495147"/>
    </source>
</evidence>
<gene>
    <name evidence="3" type="ORF">ABDJ85_16510</name>
</gene>
<evidence type="ECO:0000256" key="1">
    <source>
        <dbReference type="ARBA" id="ARBA00010617"/>
    </source>
</evidence>
<dbReference type="InterPro" id="IPR001128">
    <property type="entry name" value="Cyt_P450"/>
</dbReference>
<name>A0ABV0G5W0_9BURK</name>
<dbReference type="RefSeq" id="WP_347705895.1">
    <property type="nucleotide sequence ID" value="NZ_JBDPZD010000005.1"/>
</dbReference>
<dbReference type="Gene3D" id="1.10.630.10">
    <property type="entry name" value="Cytochrome P450"/>
    <property type="match status" value="1"/>
</dbReference>
<dbReference type="PROSITE" id="PS00086">
    <property type="entry name" value="CYTOCHROME_P450"/>
    <property type="match status" value="1"/>
</dbReference>
<dbReference type="PANTHER" id="PTHR46696:SF1">
    <property type="entry name" value="CYTOCHROME P450 YJIB-RELATED"/>
    <property type="match status" value="1"/>
</dbReference>
<dbReference type="InterPro" id="IPR017972">
    <property type="entry name" value="Cyt_P450_CS"/>
</dbReference>
<keyword evidence="2" id="KW-0408">Iron</keyword>
<dbReference type="CDD" id="cd11032">
    <property type="entry name" value="P450_EryK-like"/>
    <property type="match status" value="1"/>
</dbReference>
<dbReference type="Proteomes" id="UP001495147">
    <property type="component" value="Unassembled WGS sequence"/>
</dbReference>
<dbReference type="InterPro" id="IPR036396">
    <property type="entry name" value="Cyt_P450_sf"/>
</dbReference>
<organism evidence="3 4">
    <name type="scientific">Roseateles paludis</name>
    <dbReference type="NCBI Taxonomy" id="3145238"/>
    <lineage>
        <taxon>Bacteria</taxon>
        <taxon>Pseudomonadati</taxon>
        <taxon>Pseudomonadota</taxon>
        <taxon>Betaproteobacteria</taxon>
        <taxon>Burkholderiales</taxon>
        <taxon>Sphaerotilaceae</taxon>
        <taxon>Roseateles</taxon>
    </lineage>
</organism>
<dbReference type="SUPFAM" id="SSF48264">
    <property type="entry name" value="Cytochrome P450"/>
    <property type="match status" value="1"/>
</dbReference>
<keyword evidence="2" id="KW-0479">Metal-binding</keyword>
<keyword evidence="2" id="KW-0560">Oxidoreductase</keyword>
<proteinExistence type="inferred from homology"/>
<keyword evidence="2" id="KW-0349">Heme</keyword>
<evidence type="ECO:0000256" key="2">
    <source>
        <dbReference type="RuleBase" id="RU000461"/>
    </source>
</evidence>
<accession>A0ABV0G5W0</accession>
<dbReference type="PRINTS" id="PR00359">
    <property type="entry name" value="BP450"/>
</dbReference>